<dbReference type="HOGENOM" id="CLU_992542_0_0_2"/>
<evidence type="ECO:0000256" key="1">
    <source>
        <dbReference type="SAM" id="Phobius"/>
    </source>
</evidence>
<dbReference type="PANTHER" id="PTHR38139">
    <property type="entry name" value="GATE DOMAIN-CONTAINING PROTEIN"/>
    <property type="match status" value="1"/>
</dbReference>
<proteinExistence type="predicted"/>
<feature type="transmembrane region" description="Helical" evidence="1">
    <location>
        <begin position="257"/>
        <end position="279"/>
    </location>
</feature>
<keyword evidence="1" id="KW-0812">Transmembrane</keyword>
<sequence>MWFEILWRGALVFVSVVAGLYAAGRLLWRVERLAGPISRRTGVPASLVALAVVEARAPHVALAEAYRRGVLEFRHLLQFTFATWPLRVVLLHLRIGVIPVALGALGWLGAAYLGLVYLSAAVGFLIAWRTKVRWPDMSAELRKLSGVMVWRQAASVTLRYLAFEAVFMALDLLGIRISFGWLPLSPEALAVASIAAFRPTYGIMAGAPAFHSGRIGAVELLFALLLGRVVYMSVYEFPRSAVQFYASIYPPGIAGRLTAYTAAVMYSTAVPVLAVLFLLMKGA</sequence>
<dbReference type="OrthoDB" id="28187at2157"/>
<dbReference type="PANTHER" id="PTHR38139:SF1">
    <property type="entry name" value="NUCLEOSIDE TRANSPORTER_FEOB GTPASE GATE DOMAIN-CONTAINING PROTEIN"/>
    <property type="match status" value="1"/>
</dbReference>
<dbReference type="eggNOG" id="arCOG00360">
    <property type="taxonomic scope" value="Archaea"/>
</dbReference>
<dbReference type="STRING" id="1104324.P186_0815"/>
<organism evidence="2 3">
    <name type="scientific">Pyrobaculum ferrireducens</name>
    <dbReference type="NCBI Taxonomy" id="1104324"/>
    <lineage>
        <taxon>Archaea</taxon>
        <taxon>Thermoproteota</taxon>
        <taxon>Thermoprotei</taxon>
        <taxon>Thermoproteales</taxon>
        <taxon>Thermoproteaceae</taxon>
        <taxon>Pyrobaculum</taxon>
    </lineage>
</organism>
<dbReference type="GeneID" id="11595077"/>
<reference evidence="2 3" key="1">
    <citation type="journal article" date="2012" name="J. Bacteriol.">
        <title>Complete genome sequence of strain 1860, a crenarchaeon of the genus pyrobaculum able to grow with various electron acceptors.</title>
        <authorList>
            <person name="Mardanov A.V."/>
            <person name="Gumerov V.M."/>
            <person name="Slobodkina G.B."/>
            <person name="Beletsky A.V."/>
            <person name="Bonch-Osmolovskaya E.A."/>
            <person name="Ravin N.V."/>
            <person name="Skryabin K.G."/>
        </authorList>
    </citation>
    <scope>NUCLEOTIDE SEQUENCE [LARGE SCALE GENOMIC DNA]</scope>
    <source>
        <strain evidence="2 3">1860</strain>
    </source>
</reference>
<gene>
    <name evidence="2" type="ORF">P186_0815</name>
</gene>
<protein>
    <submittedName>
        <fullName evidence="2">Uncharacterized protein</fullName>
    </submittedName>
</protein>
<feature type="transmembrane region" description="Helical" evidence="1">
    <location>
        <begin position="107"/>
        <end position="128"/>
    </location>
</feature>
<dbReference type="KEGG" id="pyr:P186_0815"/>
<feature type="transmembrane region" description="Helical" evidence="1">
    <location>
        <begin position="217"/>
        <end position="237"/>
    </location>
</feature>
<dbReference type="Proteomes" id="UP000005867">
    <property type="component" value="Chromosome"/>
</dbReference>
<feature type="transmembrane region" description="Helical" evidence="1">
    <location>
        <begin position="6"/>
        <end position="28"/>
    </location>
</feature>
<dbReference type="InterPro" id="IPR038880">
    <property type="entry name" value="MJ0871-like"/>
</dbReference>
<evidence type="ECO:0000313" key="3">
    <source>
        <dbReference type="Proteomes" id="UP000005867"/>
    </source>
</evidence>
<dbReference type="EMBL" id="CP003098">
    <property type="protein sequence ID" value="AET32259.1"/>
    <property type="molecule type" value="Genomic_DNA"/>
</dbReference>
<feature type="transmembrane region" description="Helical" evidence="1">
    <location>
        <begin position="76"/>
        <end position="95"/>
    </location>
</feature>
<keyword evidence="3" id="KW-1185">Reference proteome</keyword>
<dbReference type="RefSeq" id="WP_014288087.1">
    <property type="nucleotide sequence ID" value="NC_016645.1"/>
</dbReference>
<feature type="transmembrane region" description="Helical" evidence="1">
    <location>
        <begin position="188"/>
        <end position="210"/>
    </location>
</feature>
<accession>G7VAM0</accession>
<feature type="transmembrane region" description="Helical" evidence="1">
    <location>
        <begin position="160"/>
        <end position="182"/>
    </location>
</feature>
<keyword evidence="1" id="KW-1133">Transmembrane helix</keyword>
<dbReference type="BioCyc" id="PSP1104324:GJSN-798-MONOMER"/>
<name>G7VAM0_9CREN</name>
<dbReference type="AlphaFoldDB" id="G7VAM0"/>
<evidence type="ECO:0000313" key="2">
    <source>
        <dbReference type="EMBL" id="AET32259.1"/>
    </source>
</evidence>
<keyword evidence="1" id="KW-0472">Membrane</keyword>